<dbReference type="GO" id="GO:0009166">
    <property type="term" value="P:nucleotide catabolic process"/>
    <property type="evidence" value="ECO:0007669"/>
    <property type="project" value="InterPro"/>
</dbReference>
<dbReference type="InterPro" id="IPR029052">
    <property type="entry name" value="Metallo-depent_PP-like"/>
</dbReference>
<dbReference type="GO" id="GO:0046872">
    <property type="term" value="F:metal ion binding"/>
    <property type="evidence" value="ECO:0007669"/>
    <property type="project" value="InterPro"/>
</dbReference>
<dbReference type="AlphaFoldDB" id="A0A2M9BI19"/>
<dbReference type="RefSeq" id="WP_211288024.1">
    <property type="nucleotide sequence ID" value="NZ_PGEZ01000001.1"/>
</dbReference>
<evidence type="ECO:0000259" key="3">
    <source>
        <dbReference type="Pfam" id="PF02872"/>
    </source>
</evidence>
<dbReference type="InterPro" id="IPR008334">
    <property type="entry name" value="5'-Nucleotdase_C"/>
</dbReference>
<evidence type="ECO:0000313" key="5">
    <source>
        <dbReference type="Proteomes" id="UP000230842"/>
    </source>
</evidence>
<dbReference type="InterPro" id="IPR036907">
    <property type="entry name" value="5'-Nucleotdase_C_sf"/>
</dbReference>
<dbReference type="Proteomes" id="UP000230842">
    <property type="component" value="Unassembled WGS sequence"/>
</dbReference>
<feature type="domain" description="5'-Nucleotidase C-terminal" evidence="3">
    <location>
        <begin position="376"/>
        <end position="544"/>
    </location>
</feature>
<comment type="similarity">
    <text evidence="1">Belongs to the 5'-nucleotidase family.</text>
</comment>
<comment type="caution">
    <text evidence="4">The sequence shown here is derived from an EMBL/GenBank/DDBJ whole genome shotgun (WGS) entry which is preliminary data.</text>
</comment>
<dbReference type="GO" id="GO:0008253">
    <property type="term" value="F:5'-nucleotidase activity"/>
    <property type="evidence" value="ECO:0007669"/>
    <property type="project" value="TreeGrafter"/>
</dbReference>
<dbReference type="SUPFAM" id="SSF56300">
    <property type="entry name" value="Metallo-dependent phosphatases"/>
    <property type="match status" value="1"/>
</dbReference>
<keyword evidence="1" id="KW-0732">Signal</keyword>
<dbReference type="GO" id="GO:0008768">
    <property type="term" value="F:UDP-sugar diphosphatase activity"/>
    <property type="evidence" value="ECO:0007669"/>
    <property type="project" value="TreeGrafter"/>
</dbReference>
<dbReference type="PANTHER" id="PTHR11575">
    <property type="entry name" value="5'-NUCLEOTIDASE-RELATED"/>
    <property type="match status" value="1"/>
</dbReference>
<dbReference type="Pfam" id="PF02872">
    <property type="entry name" value="5_nucleotid_C"/>
    <property type="match status" value="1"/>
</dbReference>
<dbReference type="PANTHER" id="PTHR11575:SF24">
    <property type="entry name" value="5'-NUCLEOTIDASE"/>
    <property type="match status" value="1"/>
</dbReference>
<organism evidence="4 5">
    <name type="scientific">Mumia flava</name>
    <dbReference type="NCBI Taxonomy" id="1348852"/>
    <lineage>
        <taxon>Bacteria</taxon>
        <taxon>Bacillati</taxon>
        <taxon>Actinomycetota</taxon>
        <taxon>Actinomycetes</taxon>
        <taxon>Propionibacteriales</taxon>
        <taxon>Nocardioidaceae</taxon>
        <taxon>Mumia</taxon>
    </lineage>
</organism>
<dbReference type="InterPro" id="IPR006146">
    <property type="entry name" value="5'-Nucleotdase_CS"/>
</dbReference>
<dbReference type="GO" id="GO:0030288">
    <property type="term" value="C:outer membrane-bounded periplasmic space"/>
    <property type="evidence" value="ECO:0007669"/>
    <property type="project" value="TreeGrafter"/>
</dbReference>
<dbReference type="SUPFAM" id="SSF55816">
    <property type="entry name" value="5'-nucleotidase (syn. UDP-sugar hydrolase), C-terminal domain"/>
    <property type="match status" value="1"/>
</dbReference>
<feature type="chain" id="PRO_5039745832" evidence="1">
    <location>
        <begin position="26"/>
        <end position="603"/>
    </location>
</feature>
<keyword evidence="1" id="KW-0378">Hydrolase</keyword>
<evidence type="ECO:0000313" key="4">
    <source>
        <dbReference type="EMBL" id="PJJ57580.1"/>
    </source>
</evidence>
<dbReference type="Gene3D" id="3.60.21.10">
    <property type="match status" value="1"/>
</dbReference>
<dbReference type="GO" id="GO:0000166">
    <property type="term" value="F:nucleotide binding"/>
    <property type="evidence" value="ECO:0007669"/>
    <property type="project" value="UniProtKB-KW"/>
</dbReference>
<feature type="region of interest" description="Disordered" evidence="2">
    <location>
        <begin position="583"/>
        <end position="603"/>
    </location>
</feature>
<protein>
    <submittedName>
        <fullName evidence="4">5'-nucleotidase</fullName>
    </submittedName>
</protein>
<name>A0A2M9BI19_9ACTN</name>
<keyword evidence="5" id="KW-1185">Reference proteome</keyword>
<accession>A0A2M9BI19</accession>
<evidence type="ECO:0000256" key="2">
    <source>
        <dbReference type="SAM" id="MobiDB-lite"/>
    </source>
</evidence>
<dbReference type="InterPro" id="IPR006179">
    <property type="entry name" value="5_nucleotidase/apyrase"/>
</dbReference>
<proteinExistence type="inferred from homology"/>
<dbReference type="PRINTS" id="PR01607">
    <property type="entry name" value="APYRASEFAMLY"/>
</dbReference>
<keyword evidence="1" id="KW-0547">Nucleotide-binding</keyword>
<sequence>MSHRLRRAAAAAAVAGGMVAATAVAAPAMASHGPKKPHKQPKPDFTLTILHNNDGESALLPSEVDGVEYGGIARFVNEVRKERLKAGIWSYNWGESLRRGVVTLNSGDNFLAGLTREASNEAGVDYDALAVQQVGYDALGIGNHEFDFGPETFASFAEAVQSGKGLPMVSANLDFSTEPSTADLDQLVPSTVIKERGEKIGVVGLTTNLLRSISSPGNIGIGQDLTGIAQTEVDKLTRKGVDKIILVSHLQGLTSEIELAGTLTDVDVIIGGGGDEILADDGDVLVPGDEEEIFGSYPQIATDADGTDVPVVTTPGNYRYVGALQVTFDKSGDVIDIDDGDSGLEVVDESTPPSRRAVRTIEEPVAAARAALEAQVIASSEVVLDNSRAVKRVREANLGNLIADAHLASASEAAADLGLSTPQVFFMNGGGIRGEDLDIPAGPLSVADTFSIQPFGNYLSVAEDVPFAEIRAIVENGVDAGVGAQDGGFIQVSDGTEVLINLDGTVESLVLADGTVVVDGGVTQTGTATIAQLNFSITGGDGQPDLTAVPGVTVTQTPVGDQVSLRSYLESIGTVTAADYPRSGEGRILFNNPGGPGQDPALG</sequence>
<dbReference type="EMBL" id="PGEZ01000001">
    <property type="protein sequence ID" value="PJJ57580.1"/>
    <property type="molecule type" value="Genomic_DNA"/>
</dbReference>
<dbReference type="PROSITE" id="PS00786">
    <property type="entry name" value="5_NUCLEOTIDASE_2"/>
    <property type="match status" value="1"/>
</dbReference>
<evidence type="ECO:0000256" key="1">
    <source>
        <dbReference type="RuleBase" id="RU362119"/>
    </source>
</evidence>
<dbReference type="Gene3D" id="3.90.780.10">
    <property type="entry name" value="5'-Nucleotidase, C-terminal domain"/>
    <property type="match status" value="1"/>
</dbReference>
<gene>
    <name evidence="4" type="ORF">CLV56_1815</name>
</gene>
<feature type="signal peptide" evidence="1">
    <location>
        <begin position="1"/>
        <end position="25"/>
    </location>
</feature>
<reference evidence="4 5" key="1">
    <citation type="submission" date="2017-11" db="EMBL/GenBank/DDBJ databases">
        <title>Genomic Encyclopedia of Archaeal and Bacterial Type Strains, Phase II (KMG-II): From Individual Species to Whole Genera.</title>
        <authorList>
            <person name="Goeker M."/>
        </authorList>
    </citation>
    <scope>NUCLEOTIDE SEQUENCE [LARGE SCALE GENOMIC DNA]</scope>
    <source>
        <strain evidence="4 5">DSM 27763</strain>
    </source>
</reference>